<dbReference type="CDD" id="cd02619">
    <property type="entry name" value="Peptidase_C1"/>
    <property type="match status" value="1"/>
</dbReference>
<dbReference type="Pfam" id="PF00112">
    <property type="entry name" value="Peptidase_C1"/>
    <property type="match status" value="1"/>
</dbReference>
<organism evidence="4 5">
    <name type="scientific">Prolixibacter denitrificans</name>
    <dbReference type="NCBI Taxonomy" id="1541063"/>
    <lineage>
        <taxon>Bacteria</taxon>
        <taxon>Pseudomonadati</taxon>
        <taxon>Bacteroidota</taxon>
        <taxon>Bacteroidia</taxon>
        <taxon>Marinilabiliales</taxon>
        <taxon>Prolixibacteraceae</taxon>
        <taxon>Prolixibacter</taxon>
    </lineage>
</organism>
<keyword evidence="4" id="KW-0378">Hydrolase</keyword>
<dbReference type="FunFam" id="3.90.70.10:FF:000330">
    <property type="entry name" value="Papain family cysteine protease"/>
    <property type="match status" value="1"/>
</dbReference>
<feature type="domain" description="Peptidase C1A papain C-terminal" evidence="2">
    <location>
        <begin position="56"/>
        <end position="293"/>
    </location>
</feature>
<dbReference type="EMBL" id="PYGC01000014">
    <property type="protein sequence ID" value="PSK80583.1"/>
    <property type="molecule type" value="Genomic_DNA"/>
</dbReference>
<dbReference type="InterPro" id="IPR013128">
    <property type="entry name" value="Peptidase_C1A"/>
</dbReference>
<dbReference type="Gene3D" id="3.90.70.10">
    <property type="entry name" value="Cysteine proteinases"/>
    <property type="match status" value="1"/>
</dbReference>
<dbReference type="SMART" id="SM00645">
    <property type="entry name" value="Pept_C1"/>
    <property type="match status" value="1"/>
</dbReference>
<dbReference type="EMBL" id="BLAU01000001">
    <property type="protein sequence ID" value="GET22123.1"/>
    <property type="molecule type" value="Genomic_DNA"/>
</dbReference>
<evidence type="ECO:0000313" key="3">
    <source>
        <dbReference type="EMBL" id="GET22123.1"/>
    </source>
</evidence>
<evidence type="ECO:0000313" key="4">
    <source>
        <dbReference type="EMBL" id="PSK80583.1"/>
    </source>
</evidence>
<evidence type="ECO:0000259" key="2">
    <source>
        <dbReference type="SMART" id="SM00645"/>
    </source>
</evidence>
<sequence length="305" mass="34003">MYATYKQVKLIECNQLVGTGWLPPLPDLRDYTEKKPEIATIAKKLKLPKGKELKALPAKMDLREWCSPVENQKNLGACTAHAAAGIIEYFEKKANNKYIDASRLFIYKTTRNLMQVTGDTGAWLRSTMGALVLCGVPDEKFWPYTDAKPEFDKEPGSFVYAIADDYKAMKYFCHDPQGANVPGDDVLLGVKKYLAAGIPSMFGFWGFASFDSCDVVGGIPYPCPGEQAEWGHAIVAVGYDDTKMLKNTKCNKTTTGALLIRNSWGATWGEQGYGWMPYDYVTNKLATDFWSLLNMAWVETGQFGI</sequence>
<protein>
    <submittedName>
        <fullName evidence="3 4">Cysteine protease</fullName>
    </submittedName>
</protein>
<dbReference type="Proteomes" id="UP000240621">
    <property type="component" value="Unassembled WGS sequence"/>
</dbReference>
<evidence type="ECO:0000313" key="6">
    <source>
        <dbReference type="Proteomes" id="UP000396862"/>
    </source>
</evidence>
<dbReference type="OrthoDB" id="9814054at2"/>
<evidence type="ECO:0000256" key="1">
    <source>
        <dbReference type="ARBA" id="ARBA00008455"/>
    </source>
</evidence>
<reference evidence="3 6" key="2">
    <citation type="submission" date="2019-10" db="EMBL/GenBank/DDBJ databases">
        <title>Prolixibacter strains distinguished by the presence of nitrate reductase genes were adept at nitrate-dependent anaerobic corrosion of metallic iron and carbon steel.</title>
        <authorList>
            <person name="Iino T."/>
            <person name="Shono N."/>
            <person name="Ito K."/>
            <person name="Nakamura R."/>
            <person name="Sueoka K."/>
            <person name="Harayama S."/>
            <person name="Ohkuma M."/>
        </authorList>
    </citation>
    <scope>NUCLEOTIDE SEQUENCE [LARGE SCALE GENOMIC DNA]</scope>
    <source>
        <strain evidence="3 6">MIC1-1</strain>
    </source>
</reference>
<dbReference type="GO" id="GO:0008234">
    <property type="term" value="F:cysteine-type peptidase activity"/>
    <property type="evidence" value="ECO:0007669"/>
    <property type="project" value="InterPro"/>
</dbReference>
<dbReference type="SUPFAM" id="SSF54001">
    <property type="entry name" value="Cysteine proteinases"/>
    <property type="match status" value="1"/>
</dbReference>
<proteinExistence type="inferred from homology"/>
<dbReference type="Proteomes" id="UP000396862">
    <property type="component" value="Unassembled WGS sequence"/>
</dbReference>
<keyword evidence="4" id="KW-0645">Protease</keyword>
<evidence type="ECO:0000313" key="5">
    <source>
        <dbReference type="Proteomes" id="UP000240621"/>
    </source>
</evidence>
<comment type="similarity">
    <text evidence="1">Belongs to the peptidase C1 family.</text>
</comment>
<dbReference type="PANTHER" id="PTHR12411">
    <property type="entry name" value="CYSTEINE PROTEASE FAMILY C1-RELATED"/>
    <property type="match status" value="1"/>
</dbReference>
<keyword evidence="6" id="KW-1185">Reference proteome</keyword>
<dbReference type="InterPro" id="IPR000668">
    <property type="entry name" value="Peptidase_C1A_C"/>
</dbReference>
<name>A0A2P8C6I7_9BACT</name>
<reference evidence="4 5" key="1">
    <citation type="submission" date="2018-03" db="EMBL/GenBank/DDBJ databases">
        <title>Genomic Encyclopedia of Archaeal and Bacterial Type Strains, Phase II (KMG-II): from individual species to whole genera.</title>
        <authorList>
            <person name="Goeker M."/>
        </authorList>
    </citation>
    <scope>NUCLEOTIDE SEQUENCE [LARGE SCALE GENOMIC DNA]</scope>
    <source>
        <strain evidence="4 5">DSM 27267</strain>
    </source>
</reference>
<dbReference type="InterPro" id="IPR038765">
    <property type="entry name" value="Papain-like_cys_pep_sf"/>
</dbReference>
<gene>
    <name evidence="4" type="ORF">CLV93_11420</name>
    <name evidence="3" type="ORF">JCM18694_23690</name>
</gene>
<dbReference type="GO" id="GO:0006508">
    <property type="term" value="P:proteolysis"/>
    <property type="evidence" value="ECO:0007669"/>
    <property type="project" value="UniProtKB-KW"/>
</dbReference>
<accession>A0A2P8C6I7</accession>
<dbReference type="AlphaFoldDB" id="A0A2P8C6I7"/>
<comment type="caution">
    <text evidence="4">The sequence shown here is derived from an EMBL/GenBank/DDBJ whole genome shotgun (WGS) entry which is preliminary data.</text>
</comment>